<keyword evidence="8" id="KW-0239">DNA-directed DNA polymerase</keyword>
<dbReference type="Gene3D" id="3.10.150.10">
    <property type="entry name" value="DNA Polymerase III, subunit A, domain 2"/>
    <property type="match status" value="1"/>
</dbReference>
<evidence type="ECO:0000256" key="7">
    <source>
        <dbReference type="ARBA" id="ARBA00022705"/>
    </source>
</evidence>
<dbReference type="SMART" id="SM00480">
    <property type="entry name" value="POL3Bc"/>
    <property type="match status" value="1"/>
</dbReference>
<evidence type="ECO:0000256" key="10">
    <source>
        <dbReference type="ARBA" id="ARBA00030988"/>
    </source>
</evidence>
<comment type="caution">
    <text evidence="15">The sequence shown here is derived from an EMBL/GenBank/DDBJ whole genome shotgun (WGS) entry which is preliminary data.</text>
</comment>
<name>A0A6C1KWI7_XANAU</name>
<dbReference type="GO" id="GO:0008408">
    <property type="term" value="F:3'-5' exonuclease activity"/>
    <property type="evidence" value="ECO:0007669"/>
    <property type="project" value="InterPro"/>
</dbReference>
<evidence type="ECO:0000256" key="8">
    <source>
        <dbReference type="ARBA" id="ARBA00022932"/>
    </source>
</evidence>
<dbReference type="PANTHER" id="PTHR30478">
    <property type="entry name" value="DNA POLYMERASE III SUBUNIT BETA"/>
    <property type="match status" value="1"/>
</dbReference>
<feature type="domain" description="DNA polymerase III beta sliding clamp N-terminal" evidence="13">
    <location>
        <begin position="18"/>
        <end position="131"/>
    </location>
</feature>
<evidence type="ECO:0000256" key="2">
    <source>
        <dbReference type="ARBA" id="ARBA00010752"/>
    </source>
</evidence>
<evidence type="ECO:0000256" key="11">
    <source>
        <dbReference type="ARBA" id="ARBA00033276"/>
    </source>
</evidence>
<keyword evidence="6" id="KW-0548">Nucleotidyltransferase</keyword>
<dbReference type="AlphaFoldDB" id="A0A6C1KWI7"/>
<dbReference type="GO" id="GO:0003887">
    <property type="term" value="F:DNA-directed DNA polymerase activity"/>
    <property type="evidence" value="ECO:0007669"/>
    <property type="project" value="UniProtKB-KW"/>
</dbReference>
<evidence type="ECO:0000313" key="15">
    <source>
        <dbReference type="EMBL" id="TLX43873.1"/>
    </source>
</evidence>
<dbReference type="Pfam" id="PF02767">
    <property type="entry name" value="DNA_pol3_beta_2"/>
    <property type="match status" value="1"/>
</dbReference>
<dbReference type="InterPro" id="IPR001001">
    <property type="entry name" value="DNA_polIII_beta"/>
</dbReference>
<comment type="subcellular location">
    <subcellularLocation>
        <location evidence="1">Cytoplasm</location>
    </subcellularLocation>
</comment>
<feature type="region of interest" description="Disordered" evidence="12">
    <location>
        <begin position="395"/>
        <end position="415"/>
    </location>
</feature>
<gene>
    <name evidence="15" type="ORF">FBQ73_07175</name>
</gene>
<evidence type="ECO:0000256" key="3">
    <source>
        <dbReference type="ARBA" id="ARBA00021035"/>
    </source>
</evidence>
<evidence type="ECO:0000256" key="6">
    <source>
        <dbReference type="ARBA" id="ARBA00022695"/>
    </source>
</evidence>
<dbReference type="GO" id="GO:0009360">
    <property type="term" value="C:DNA polymerase III complex"/>
    <property type="evidence" value="ECO:0007669"/>
    <property type="project" value="InterPro"/>
</dbReference>
<dbReference type="Proteomes" id="UP000305131">
    <property type="component" value="Unassembled WGS sequence"/>
</dbReference>
<dbReference type="GO" id="GO:0005737">
    <property type="term" value="C:cytoplasm"/>
    <property type="evidence" value="ECO:0007669"/>
    <property type="project" value="UniProtKB-SubCell"/>
</dbReference>
<dbReference type="GO" id="GO:0003677">
    <property type="term" value="F:DNA binding"/>
    <property type="evidence" value="ECO:0007669"/>
    <property type="project" value="UniProtKB-KW"/>
</dbReference>
<feature type="domain" description="DNA polymerase III beta sliding clamp central" evidence="14">
    <location>
        <begin position="152"/>
        <end position="267"/>
    </location>
</feature>
<keyword evidence="7" id="KW-0235">DNA replication</keyword>
<dbReference type="Pfam" id="PF00712">
    <property type="entry name" value="DNA_pol3_beta"/>
    <property type="match status" value="1"/>
</dbReference>
<protein>
    <recommendedName>
        <fullName evidence="3">Beta sliding clamp</fullName>
    </recommendedName>
    <alternativeName>
        <fullName evidence="11">Beta-clamp processivity factor</fullName>
    </alternativeName>
    <alternativeName>
        <fullName evidence="10">DNA polymerase III beta sliding clamp subunit</fullName>
    </alternativeName>
</protein>
<evidence type="ECO:0000256" key="5">
    <source>
        <dbReference type="ARBA" id="ARBA00022679"/>
    </source>
</evidence>
<evidence type="ECO:0000313" key="16">
    <source>
        <dbReference type="Proteomes" id="UP000305131"/>
    </source>
</evidence>
<dbReference type="SUPFAM" id="SSF55979">
    <property type="entry name" value="DNA clamp"/>
    <property type="match status" value="3"/>
</dbReference>
<dbReference type="Gene3D" id="3.70.10.10">
    <property type="match status" value="1"/>
</dbReference>
<dbReference type="EMBL" id="VAUP01000015">
    <property type="protein sequence ID" value="TLX43873.1"/>
    <property type="molecule type" value="Genomic_DNA"/>
</dbReference>
<dbReference type="InterPro" id="IPR046938">
    <property type="entry name" value="DNA_clamp_sf"/>
</dbReference>
<evidence type="ECO:0000256" key="12">
    <source>
        <dbReference type="SAM" id="MobiDB-lite"/>
    </source>
</evidence>
<keyword evidence="5" id="KW-0808">Transferase</keyword>
<dbReference type="CDD" id="cd00140">
    <property type="entry name" value="beta_clamp"/>
    <property type="match status" value="1"/>
</dbReference>
<dbReference type="InterPro" id="IPR022634">
    <property type="entry name" value="DNA_polIII_beta_N"/>
</dbReference>
<dbReference type="InterPro" id="IPR022637">
    <property type="entry name" value="DNA_polIII_beta_cen"/>
</dbReference>
<evidence type="ECO:0000256" key="4">
    <source>
        <dbReference type="ARBA" id="ARBA00022490"/>
    </source>
</evidence>
<evidence type="ECO:0000256" key="1">
    <source>
        <dbReference type="ARBA" id="ARBA00004496"/>
    </source>
</evidence>
<evidence type="ECO:0000259" key="13">
    <source>
        <dbReference type="Pfam" id="PF00712"/>
    </source>
</evidence>
<keyword evidence="9" id="KW-0238">DNA-binding</keyword>
<comment type="similarity">
    <text evidence="2">Belongs to the beta sliding clamp family.</text>
</comment>
<dbReference type="PANTHER" id="PTHR30478:SF0">
    <property type="entry name" value="BETA SLIDING CLAMP"/>
    <property type="match status" value="1"/>
</dbReference>
<sequence>MMGNTRKSRIAEGAGISVDAGAFSQALARVISACHQKATIPILSTARLAAGHSRLEIVSTDLDIEIRTHVAAAGKLEAVCVDPRVLRDIVRGLPATQRVTLALRAANELLVLVDEEEWLLPAVDAKDWPKMKRPEDALKHGAIQLDAGFVGDVLARVAPFISNEETRYYLNGVCLDPDGDRLFSVTTDGHRLGRVERNIAGVGAAMEAAGYVAGERRCIVSSLLVRAAVNLVRGPARLTISASPFLCRIDTEAVSITGRMIDGTYPDYHRVLCEATDAGYEVDRLAFLSALGRLKAIEARGSSCGLTLCWRKGALYLDRRDADRGRASIPVPAAPLRSWPDQPISFDRRYLVAIVQQIRGSAFRLHWTGSASSQVRISDASDPASTFILMPMRGETALPHEPPVPPAEPEVRAAE</sequence>
<proteinExistence type="inferred from homology"/>
<reference evidence="15 16" key="1">
    <citation type="submission" date="2019-05" db="EMBL/GenBank/DDBJ databases">
        <authorList>
            <person name="Zhou X."/>
        </authorList>
    </citation>
    <scope>NUCLEOTIDE SEQUENCE [LARGE SCALE GENOMIC DNA]</scope>
    <source>
        <strain evidence="15 16">DSM 432</strain>
    </source>
</reference>
<dbReference type="OrthoDB" id="8421503at2"/>
<dbReference type="GO" id="GO:0006271">
    <property type="term" value="P:DNA strand elongation involved in DNA replication"/>
    <property type="evidence" value="ECO:0007669"/>
    <property type="project" value="TreeGrafter"/>
</dbReference>
<organism evidence="15 16">
    <name type="scientific">Xanthobacter autotrophicus</name>
    <dbReference type="NCBI Taxonomy" id="280"/>
    <lineage>
        <taxon>Bacteria</taxon>
        <taxon>Pseudomonadati</taxon>
        <taxon>Pseudomonadota</taxon>
        <taxon>Alphaproteobacteria</taxon>
        <taxon>Hyphomicrobiales</taxon>
        <taxon>Xanthobacteraceae</taxon>
        <taxon>Xanthobacter</taxon>
    </lineage>
</organism>
<evidence type="ECO:0000256" key="9">
    <source>
        <dbReference type="ARBA" id="ARBA00023125"/>
    </source>
</evidence>
<accession>A0A6C1KWI7</accession>
<keyword evidence="4" id="KW-0963">Cytoplasm</keyword>
<evidence type="ECO:0000259" key="14">
    <source>
        <dbReference type="Pfam" id="PF02767"/>
    </source>
</evidence>